<dbReference type="PATRIC" id="fig|47770.28.peg.318"/>
<dbReference type="GO" id="GO:0034040">
    <property type="term" value="F:ATPase-coupled lipid transmembrane transporter activity"/>
    <property type="evidence" value="ECO:0007669"/>
    <property type="project" value="TreeGrafter"/>
</dbReference>
<comment type="subcellular location">
    <subcellularLocation>
        <location evidence="1">Cell membrane</location>
        <topology evidence="1">Multi-pass membrane protein</topology>
    </subcellularLocation>
</comment>
<dbReference type="GO" id="GO:0140359">
    <property type="term" value="F:ABC-type transporter activity"/>
    <property type="evidence" value="ECO:0007669"/>
    <property type="project" value="InterPro"/>
</dbReference>
<dbReference type="SUPFAM" id="SSF90123">
    <property type="entry name" value="ABC transporter transmembrane region"/>
    <property type="match status" value="1"/>
</dbReference>
<dbReference type="EMBL" id="LJGP01000016">
    <property type="protein sequence ID" value="KWU03975.1"/>
    <property type="molecule type" value="Genomic_DNA"/>
</dbReference>
<evidence type="ECO:0000256" key="3">
    <source>
        <dbReference type="ARBA" id="ARBA00022741"/>
    </source>
</evidence>
<feature type="transmembrane region" description="Helical" evidence="7">
    <location>
        <begin position="12"/>
        <end position="35"/>
    </location>
</feature>
<protein>
    <submittedName>
        <fullName evidence="10">ABC transporter</fullName>
    </submittedName>
</protein>
<sequence length="526" mass="58990">MSSKELFKLNPIKFCLAMGLQIIAAVGEVVVAYVLTLQFDAAKNRNLSLFLTWTLIQLSSYVMVFLFYNLAGIIWQKLIQNYLHLIRQELTDHYFADSQKHAVSAVQNRMTNDLKLLHNDYLDSFRYVVGMLAGIVGVAFSLVTFQWSLLVACLIFAAIQIYLPKLLDKPLQKATEKVSVANRKYLKTLGDWLIGLSEVRRYLASDKLFKTIAENSGRLEAANIEKEKVDQELDYLNQLAYSLGDVLIFLLTGFLVVNNWAAFGLIASIGNFNGALFGSLQGVANYGGRMRATKKLREEILVARKKIQSEQKSNLEQAVSFSIHNLAIDFRNGEAVTFSNFQVKAGEKILLTGDSGTGKSTLFKLILGELQASCGKIQYFNQKGEKIQPDLAEIGYLPQDPVLFPVTIVENITMFNSKLLNRVKSAIEKVQFAGDIAKFSAGIETKIDLDQLNVSGGQRQKIVLARSMVHQSKLILIDEATSAIDQAATMKILRQLTKTDVTIVFIAHNFNQEMHQLFDREIHLKK</sequence>
<dbReference type="Pfam" id="PF00005">
    <property type="entry name" value="ABC_tran"/>
    <property type="match status" value="1"/>
</dbReference>
<evidence type="ECO:0000256" key="6">
    <source>
        <dbReference type="ARBA" id="ARBA00023136"/>
    </source>
</evidence>
<keyword evidence="3" id="KW-0547">Nucleotide-binding</keyword>
<name>A0A109DEQ3_9LACO</name>
<dbReference type="PANTHER" id="PTHR24221">
    <property type="entry name" value="ATP-BINDING CASSETTE SUB-FAMILY B"/>
    <property type="match status" value="1"/>
</dbReference>
<dbReference type="InterPro" id="IPR003593">
    <property type="entry name" value="AAA+_ATPase"/>
</dbReference>
<dbReference type="InterPro" id="IPR017871">
    <property type="entry name" value="ABC_transporter-like_CS"/>
</dbReference>
<keyword evidence="4" id="KW-0067">ATP-binding</keyword>
<evidence type="ECO:0000256" key="4">
    <source>
        <dbReference type="ARBA" id="ARBA00022840"/>
    </source>
</evidence>
<dbReference type="Pfam" id="PF00664">
    <property type="entry name" value="ABC_membrane"/>
    <property type="match status" value="1"/>
</dbReference>
<evidence type="ECO:0000256" key="1">
    <source>
        <dbReference type="ARBA" id="ARBA00004651"/>
    </source>
</evidence>
<evidence type="ECO:0000259" key="9">
    <source>
        <dbReference type="PROSITE" id="PS50929"/>
    </source>
</evidence>
<gene>
    <name evidence="10" type="ORF">AEL95_04670</name>
</gene>
<dbReference type="PROSITE" id="PS00675">
    <property type="entry name" value="SIGMA54_INTERACT_1"/>
    <property type="match status" value="1"/>
</dbReference>
<feature type="transmembrane region" description="Helical" evidence="7">
    <location>
        <begin position="125"/>
        <end position="143"/>
    </location>
</feature>
<evidence type="ECO:0000313" key="10">
    <source>
        <dbReference type="EMBL" id="KWU03975.1"/>
    </source>
</evidence>
<dbReference type="InterPro" id="IPR036640">
    <property type="entry name" value="ABC1_TM_sf"/>
</dbReference>
<dbReference type="RefSeq" id="WP_060461973.1">
    <property type="nucleotide sequence ID" value="NZ_LJGP01000016.1"/>
</dbReference>
<dbReference type="GO" id="GO:0005524">
    <property type="term" value="F:ATP binding"/>
    <property type="evidence" value="ECO:0007669"/>
    <property type="project" value="UniProtKB-KW"/>
</dbReference>
<evidence type="ECO:0000256" key="2">
    <source>
        <dbReference type="ARBA" id="ARBA00022692"/>
    </source>
</evidence>
<dbReference type="Gene3D" id="1.20.1560.10">
    <property type="entry name" value="ABC transporter type 1, transmembrane domain"/>
    <property type="match status" value="1"/>
</dbReference>
<dbReference type="PROSITE" id="PS50893">
    <property type="entry name" value="ABC_TRANSPORTER_2"/>
    <property type="match status" value="1"/>
</dbReference>
<dbReference type="PROSITE" id="PS50929">
    <property type="entry name" value="ABC_TM1F"/>
    <property type="match status" value="1"/>
</dbReference>
<dbReference type="GO" id="GO:0016887">
    <property type="term" value="F:ATP hydrolysis activity"/>
    <property type="evidence" value="ECO:0007669"/>
    <property type="project" value="InterPro"/>
</dbReference>
<keyword evidence="2 7" id="KW-0812">Transmembrane</keyword>
<dbReference type="Gene3D" id="3.40.50.300">
    <property type="entry name" value="P-loop containing nucleotide triphosphate hydrolases"/>
    <property type="match status" value="1"/>
</dbReference>
<dbReference type="SMART" id="SM00382">
    <property type="entry name" value="AAA"/>
    <property type="match status" value="1"/>
</dbReference>
<dbReference type="InterPro" id="IPR027417">
    <property type="entry name" value="P-loop_NTPase"/>
</dbReference>
<dbReference type="SUPFAM" id="SSF52540">
    <property type="entry name" value="P-loop containing nucleoside triphosphate hydrolases"/>
    <property type="match status" value="1"/>
</dbReference>
<dbReference type="AlphaFoldDB" id="A0A109DEQ3"/>
<feature type="transmembrane region" description="Helical" evidence="7">
    <location>
        <begin position="47"/>
        <end position="68"/>
    </location>
</feature>
<dbReference type="GO" id="GO:0005886">
    <property type="term" value="C:plasma membrane"/>
    <property type="evidence" value="ECO:0007669"/>
    <property type="project" value="UniProtKB-SubCell"/>
</dbReference>
<dbReference type="InterPro" id="IPR039421">
    <property type="entry name" value="Type_1_exporter"/>
</dbReference>
<feature type="domain" description="ABC transmembrane type-1" evidence="9">
    <location>
        <begin position="16"/>
        <end position="292"/>
    </location>
</feature>
<dbReference type="PROSITE" id="PS00211">
    <property type="entry name" value="ABC_TRANSPORTER_1"/>
    <property type="match status" value="1"/>
</dbReference>
<comment type="caution">
    <text evidence="10">The sequence shown here is derived from an EMBL/GenBank/DDBJ whole genome shotgun (WGS) entry which is preliminary data.</text>
</comment>
<keyword evidence="5 7" id="KW-1133">Transmembrane helix</keyword>
<dbReference type="PANTHER" id="PTHR24221:SF654">
    <property type="entry name" value="ATP-BINDING CASSETTE SUB-FAMILY B MEMBER 6"/>
    <property type="match status" value="1"/>
</dbReference>
<organism evidence="10 11">
    <name type="scientific">Lactobacillus crispatus</name>
    <dbReference type="NCBI Taxonomy" id="47770"/>
    <lineage>
        <taxon>Bacteria</taxon>
        <taxon>Bacillati</taxon>
        <taxon>Bacillota</taxon>
        <taxon>Bacilli</taxon>
        <taxon>Lactobacillales</taxon>
        <taxon>Lactobacillaceae</taxon>
        <taxon>Lactobacillus</taxon>
    </lineage>
</organism>
<evidence type="ECO:0000313" key="11">
    <source>
        <dbReference type="Proteomes" id="UP000067598"/>
    </source>
</evidence>
<evidence type="ECO:0000256" key="5">
    <source>
        <dbReference type="ARBA" id="ARBA00022989"/>
    </source>
</evidence>
<dbReference type="InterPro" id="IPR025662">
    <property type="entry name" value="Sigma_54_int_dom_ATP-bd_1"/>
</dbReference>
<feature type="domain" description="ABC transporter" evidence="8">
    <location>
        <begin position="321"/>
        <end position="526"/>
    </location>
</feature>
<keyword evidence="6 7" id="KW-0472">Membrane</keyword>
<dbReference type="InterPro" id="IPR003439">
    <property type="entry name" value="ABC_transporter-like_ATP-bd"/>
</dbReference>
<accession>A0A109DEQ3</accession>
<dbReference type="Proteomes" id="UP000067598">
    <property type="component" value="Unassembled WGS sequence"/>
</dbReference>
<evidence type="ECO:0000256" key="7">
    <source>
        <dbReference type="SAM" id="Phobius"/>
    </source>
</evidence>
<dbReference type="InterPro" id="IPR011527">
    <property type="entry name" value="ABC1_TM_dom"/>
</dbReference>
<evidence type="ECO:0000259" key="8">
    <source>
        <dbReference type="PROSITE" id="PS50893"/>
    </source>
</evidence>
<proteinExistence type="predicted"/>
<reference evidence="10 11" key="1">
    <citation type="journal article" date="2016" name="Microbiology (Mosc.)">
        <title>Comparison of Lactobacillus crispatus isolates from Lactobacillus-dominated vaginal microbiomes with isolates from microbiomes containing bacterial vaginosis-associated bacteria.</title>
        <authorList>
            <person name="Abdelmaksoud A.A."/>
            <person name="Koparde V.N."/>
            <person name="Sheth N.U."/>
            <person name="Serrano M.G."/>
            <person name="Glascock A.L."/>
            <person name="Fettweis J.M."/>
            <person name="Strauss Iii J.F."/>
            <person name="Buck G.A."/>
            <person name="Jefferson K.K."/>
        </authorList>
    </citation>
    <scope>NUCLEOTIDE SEQUENCE [LARGE SCALE GENOMIC DNA]</scope>
    <source>
        <strain evidence="10 11">VMC3</strain>
    </source>
</reference>